<sequence length="185" mass="20772">MMAARLKSSLSLLLLGLLTLPGCHPRDGRAPLQERELMQTSFEELDGWGTDLPGLTTEKAHSGRYAVRSSPQQPFTVTYRAALGRLSPHHRPLRLTLGAWVWVPTPYDDARIVLSIVPANDPDHPLLSQSIFLSDSRPYGQWKYVSRSFNMPDGIHSDHRVVIYLWNGSAGAPVYADDLRLTELW</sequence>
<evidence type="ECO:0000256" key="1">
    <source>
        <dbReference type="SAM" id="SignalP"/>
    </source>
</evidence>
<dbReference type="Gene3D" id="2.60.120.260">
    <property type="entry name" value="Galactose-binding domain-like"/>
    <property type="match status" value="1"/>
</dbReference>
<proteinExistence type="predicted"/>
<name>A0ABT9BBL0_9BACT</name>
<evidence type="ECO:0008006" key="4">
    <source>
        <dbReference type="Google" id="ProtNLM"/>
    </source>
</evidence>
<evidence type="ECO:0000313" key="3">
    <source>
        <dbReference type="Proteomes" id="UP001176429"/>
    </source>
</evidence>
<reference evidence="2" key="1">
    <citation type="submission" date="2023-07" db="EMBL/GenBank/DDBJ databases">
        <authorList>
            <person name="Kim M.K."/>
        </authorList>
    </citation>
    <scope>NUCLEOTIDE SEQUENCE</scope>
    <source>
        <strain evidence="2">ASUV-10-1</strain>
    </source>
</reference>
<evidence type="ECO:0000313" key="2">
    <source>
        <dbReference type="EMBL" id="MDO7875079.1"/>
    </source>
</evidence>
<organism evidence="2 3">
    <name type="scientific">Hymenobacter aranciens</name>
    <dbReference type="NCBI Taxonomy" id="3063996"/>
    <lineage>
        <taxon>Bacteria</taxon>
        <taxon>Pseudomonadati</taxon>
        <taxon>Bacteroidota</taxon>
        <taxon>Cytophagia</taxon>
        <taxon>Cytophagales</taxon>
        <taxon>Hymenobacteraceae</taxon>
        <taxon>Hymenobacter</taxon>
    </lineage>
</organism>
<keyword evidence="1" id="KW-0732">Signal</keyword>
<protein>
    <recommendedName>
        <fullName evidence="4">CBM-cenC domain-containing protein</fullName>
    </recommendedName>
</protein>
<dbReference type="RefSeq" id="WP_305006398.1">
    <property type="nucleotide sequence ID" value="NZ_JAUQSY010000006.1"/>
</dbReference>
<accession>A0ABT9BBL0</accession>
<feature type="chain" id="PRO_5047257136" description="CBM-cenC domain-containing protein" evidence="1">
    <location>
        <begin position="26"/>
        <end position="185"/>
    </location>
</feature>
<dbReference type="Proteomes" id="UP001176429">
    <property type="component" value="Unassembled WGS sequence"/>
</dbReference>
<feature type="signal peptide" evidence="1">
    <location>
        <begin position="1"/>
        <end position="25"/>
    </location>
</feature>
<gene>
    <name evidence="2" type="ORF">Q5H93_10085</name>
</gene>
<dbReference type="EMBL" id="JAUQSY010000006">
    <property type="protein sequence ID" value="MDO7875079.1"/>
    <property type="molecule type" value="Genomic_DNA"/>
</dbReference>
<comment type="caution">
    <text evidence="2">The sequence shown here is derived from an EMBL/GenBank/DDBJ whole genome shotgun (WGS) entry which is preliminary data.</text>
</comment>
<keyword evidence="3" id="KW-1185">Reference proteome</keyword>